<keyword evidence="4" id="KW-1133">Transmembrane helix</keyword>
<dbReference type="Gene3D" id="1.20.1440.20">
    <property type="entry name" value="LemA-like domain"/>
    <property type="match status" value="1"/>
</dbReference>
<dbReference type="GO" id="GO:0016020">
    <property type="term" value="C:membrane"/>
    <property type="evidence" value="ECO:0007669"/>
    <property type="project" value="UniProtKB-SubCell"/>
</dbReference>
<comment type="caution">
    <text evidence="6">The sequence shown here is derived from an EMBL/GenBank/DDBJ whole genome shotgun (WGS) entry which is preliminary data.</text>
</comment>
<dbReference type="AlphaFoldDB" id="A0A0J5P7B0"/>
<evidence type="ECO:0000256" key="3">
    <source>
        <dbReference type="ARBA" id="ARBA00022692"/>
    </source>
</evidence>
<keyword evidence="5" id="KW-0472">Membrane</keyword>
<dbReference type="SUPFAM" id="SSF140478">
    <property type="entry name" value="LemA-like"/>
    <property type="match status" value="1"/>
</dbReference>
<name>A0A0J5P7B0_9PAST</name>
<dbReference type="InterPro" id="IPR023353">
    <property type="entry name" value="LemA-like_dom_sf"/>
</dbReference>
<comment type="subcellular location">
    <subcellularLocation>
        <location evidence="1">Membrane</location>
        <topology evidence="1">Single-pass membrane protein</topology>
    </subcellularLocation>
</comment>
<gene>
    <name evidence="6" type="ORF">RO21_06550</name>
</gene>
<protein>
    <submittedName>
        <fullName evidence="6">LemA family protein</fullName>
    </submittedName>
</protein>
<comment type="similarity">
    <text evidence="2">Belongs to the LemA family.</text>
</comment>
<dbReference type="STRING" id="67855.RO21_06550"/>
<organism evidence="6 7">
    <name type="scientific">Muribacter muris</name>
    <dbReference type="NCBI Taxonomy" id="67855"/>
    <lineage>
        <taxon>Bacteria</taxon>
        <taxon>Pseudomonadati</taxon>
        <taxon>Pseudomonadota</taxon>
        <taxon>Gammaproteobacteria</taxon>
        <taxon>Pasteurellales</taxon>
        <taxon>Pasteurellaceae</taxon>
        <taxon>Muribacter</taxon>
    </lineage>
</organism>
<dbReference type="EMBL" id="JWIZ01000037">
    <property type="protein sequence ID" value="KMK51364.1"/>
    <property type="molecule type" value="Genomic_DNA"/>
</dbReference>
<keyword evidence="3" id="KW-0812">Transmembrane</keyword>
<keyword evidence="7" id="KW-1185">Reference proteome</keyword>
<proteinExistence type="inferred from homology"/>
<evidence type="ECO:0000256" key="5">
    <source>
        <dbReference type="ARBA" id="ARBA00023136"/>
    </source>
</evidence>
<evidence type="ECO:0000313" key="7">
    <source>
        <dbReference type="Proteomes" id="UP000036270"/>
    </source>
</evidence>
<evidence type="ECO:0000313" key="6">
    <source>
        <dbReference type="EMBL" id="KMK51364.1"/>
    </source>
</evidence>
<dbReference type="PANTHER" id="PTHR34478:SF2">
    <property type="entry name" value="MEMBRANE PROTEIN"/>
    <property type="match status" value="1"/>
</dbReference>
<dbReference type="PANTHER" id="PTHR34478">
    <property type="entry name" value="PROTEIN LEMA"/>
    <property type="match status" value="1"/>
</dbReference>
<dbReference type="Pfam" id="PF04011">
    <property type="entry name" value="LemA"/>
    <property type="match status" value="1"/>
</dbReference>
<evidence type="ECO:0000256" key="2">
    <source>
        <dbReference type="ARBA" id="ARBA00008854"/>
    </source>
</evidence>
<dbReference type="PATRIC" id="fig|67855.3.peg.1310"/>
<dbReference type="InterPro" id="IPR007156">
    <property type="entry name" value="MamQ_LemA"/>
</dbReference>
<sequence length="196" mass="21857">MKKWIVIILIAVVAVFGGITLKNSYNDLVKAEEDINSVWANVESAYQRRADLIPNLVNAVKGQANFEKETLTNVVEARAKATQTKIDPSNATEEQMAQFQQAQQGLNSALSRLLVSVEKYPELKAHEGFLNLQAQLEGTENRINVERNSFNGAVKEYNKQVRQFPTKLAAMIFGFKAKPQFKAEVGSEKAPVVNFN</sequence>
<dbReference type="RefSeq" id="WP_047977001.1">
    <property type="nucleotide sequence ID" value="NZ_JWIZ01000037.1"/>
</dbReference>
<evidence type="ECO:0000256" key="1">
    <source>
        <dbReference type="ARBA" id="ARBA00004167"/>
    </source>
</evidence>
<accession>A0A0J5P7B0</accession>
<dbReference type="Proteomes" id="UP000036270">
    <property type="component" value="Unassembled WGS sequence"/>
</dbReference>
<reference evidence="6 7" key="1">
    <citation type="submission" date="2014-12" db="EMBL/GenBank/DDBJ databases">
        <title>Reclassification of Actinobacillus muris as Muribacter muris.</title>
        <authorList>
            <person name="Christensen H."/>
            <person name="Nicklas W."/>
            <person name="Bisgaard M."/>
        </authorList>
    </citation>
    <scope>NUCLEOTIDE SEQUENCE [LARGE SCALE GENOMIC DNA]</scope>
    <source>
        <strain evidence="6 7">Ackerman80-443D</strain>
    </source>
</reference>
<evidence type="ECO:0000256" key="4">
    <source>
        <dbReference type="ARBA" id="ARBA00022989"/>
    </source>
</evidence>